<evidence type="ECO:0000313" key="4">
    <source>
        <dbReference type="Proteomes" id="UP000775213"/>
    </source>
</evidence>
<keyword evidence="2" id="KW-0732">Signal</keyword>
<feature type="signal peptide" evidence="2">
    <location>
        <begin position="1"/>
        <end position="25"/>
    </location>
</feature>
<dbReference type="PANTHER" id="PTHR33374">
    <property type="entry name" value="ARABINOGALACTAN PROTEIN 20"/>
    <property type="match status" value="1"/>
</dbReference>
<reference evidence="3 4" key="1">
    <citation type="journal article" date="2021" name="Hortic Res">
        <title>Chromosome-scale assembly of the Dendrobium chrysotoxum genome enhances the understanding of orchid evolution.</title>
        <authorList>
            <person name="Zhang Y."/>
            <person name="Zhang G.Q."/>
            <person name="Zhang D."/>
            <person name="Liu X.D."/>
            <person name="Xu X.Y."/>
            <person name="Sun W.H."/>
            <person name="Yu X."/>
            <person name="Zhu X."/>
            <person name="Wang Z.W."/>
            <person name="Zhao X."/>
            <person name="Zhong W.Y."/>
            <person name="Chen H."/>
            <person name="Yin W.L."/>
            <person name="Huang T."/>
            <person name="Niu S.C."/>
            <person name="Liu Z.J."/>
        </authorList>
    </citation>
    <scope>NUCLEOTIDE SEQUENCE [LARGE SCALE GENOMIC DNA]</scope>
    <source>
        <strain evidence="3">Lindl</strain>
    </source>
</reference>
<keyword evidence="1" id="KW-0472">Membrane</keyword>
<feature type="chain" id="PRO_5043641907" evidence="2">
    <location>
        <begin position="26"/>
        <end position="61"/>
    </location>
</feature>
<gene>
    <name evidence="3" type="ORF">IEQ34_003925</name>
</gene>
<feature type="transmembrane region" description="Helical" evidence="1">
    <location>
        <begin position="41"/>
        <end position="60"/>
    </location>
</feature>
<keyword evidence="1" id="KW-1133">Transmembrane helix</keyword>
<keyword evidence="4" id="KW-1185">Reference proteome</keyword>
<dbReference type="EMBL" id="JAGFBR010000005">
    <property type="protein sequence ID" value="KAH0466687.1"/>
    <property type="molecule type" value="Genomic_DNA"/>
</dbReference>
<organism evidence="3 4">
    <name type="scientific">Dendrobium chrysotoxum</name>
    <name type="common">Orchid</name>
    <dbReference type="NCBI Taxonomy" id="161865"/>
    <lineage>
        <taxon>Eukaryota</taxon>
        <taxon>Viridiplantae</taxon>
        <taxon>Streptophyta</taxon>
        <taxon>Embryophyta</taxon>
        <taxon>Tracheophyta</taxon>
        <taxon>Spermatophyta</taxon>
        <taxon>Magnoliopsida</taxon>
        <taxon>Liliopsida</taxon>
        <taxon>Asparagales</taxon>
        <taxon>Orchidaceae</taxon>
        <taxon>Epidendroideae</taxon>
        <taxon>Malaxideae</taxon>
        <taxon>Dendrobiinae</taxon>
        <taxon>Dendrobium</taxon>
    </lineage>
</organism>
<dbReference type="Pfam" id="PF06376">
    <property type="entry name" value="AGP"/>
    <property type="match status" value="1"/>
</dbReference>
<evidence type="ECO:0000313" key="3">
    <source>
        <dbReference type="EMBL" id="KAH0466687.1"/>
    </source>
</evidence>
<dbReference type="InterPro" id="IPR009424">
    <property type="entry name" value="AGP16/20/22/41"/>
</dbReference>
<name>A0AAV7HED9_DENCH</name>
<comment type="caution">
    <text evidence="3">The sequence shown here is derived from an EMBL/GenBank/DDBJ whole genome shotgun (WGS) entry which is preliminary data.</text>
</comment>
<evidence type="ECO:0000256" key="2">
    <source>
        <dbReference type="SAM" id="SignalP"/>
    </source>
</evidence>
<proteinExistence type="predicted"/>
<protein>
    <submittedName>
        <fullName evidence="3">Uncharacterized protein</fullName>
    </submittedName>
</protein>
<accession>A0AAV7HED9</accession>
<evidence type="ECO:0000256" key="1">
    <source>
        <dbReference type="SAM" id="Phobius"/>
    </source>
</evidence>
<dbReference type="AlphaFoldDB" id="A0AAV7HED9"/>
<dbReference type="Proteomes" id="UP000775213">
    <property type="component" value="Unassembled WGS sequence"/>
</dbReference>
<keyword evidence="1" id="KW-0812">Transmembrane</keyword>
<sequence>MSSLRASTMFLVAFFLSVLTEIAHGQMTNKAPSRWIDGKAIDQGIAYFLMLVALLVTFLVH</sequence>